<dbReference type="SUPFAM" id="SSF56317">
    <property type="entry name" value="Carbon-nitrogen hydrolase"/>
    <property type="match status" value="1"/>
</dbReference>
<accession>A0A364Y9F0</accession>
<comment type="similarity">
    <text evidence="1">Belongs to the carbon-nitrogen hydrolase superfamily. NIT1/NIT2 family.</text>
</comment>
<evidence type="ECO:0000259" key="6">
    <source>
        <dbReference type="PROSITE" id="PS50263"/>
    </source>
</evidence>
<name>A0A364Y9F0_9BACT</name>
<sequence length="274" mass="31814">MQDLKITLIQSDLHWEDIEANLSMFEEKIWQINGSTDVIVLPEMFTTGFSMNASRLAEHMNMKTFKWMKQMADQTGALILGSFICTVHGRFYNRLLWMEPGGVFKTYDKRHLFRMDNEHKTFTPGESLLIGTWKGWRICPLICYDLRFPVWSRNKWDHNTHKLAYDLAIYVANWPMTRIDAWNTLLKARAIENISYVVGVNRVGQDENGVEYNGNSAIISPKGDSIVTIDGSESIRTLELNANALHAFRDRFPAYMDADDFTIEFEEYEEESDD</sequence>
<evidence type="ECO:0000256" key="3">
    <source>
        <dbReference type="ARBA" id="ARBA00039118"/>
    </source>
</evidence>
<evidence type="ECO:0000256" key="5">
    <source>
        <dbReference type="ARBA" id="ARBA00072139"/>
    </source>
</evidence>
<dbReference type="EC" id="3.5.1.3" evidence="3"/>
<keyword evidence="8" id="KW-1185">Reference proteome</keyword>
<reference evidence="7 8" key="1">
    <citation type="submission" date="2018-06" db="EMBL/GenBank/DDBJ databases">
        <title>Chryseolinea flavus sp. nov., a member of the phylum Bacteroidetes isolated from soil.</title>
        <authorList>
            <person name="Li Y."/>
            <person name="Wang J."/>
        </authorList>
    </citation>
    <scope>NUCLEOTIDE SEQUENCE [LARGE SCALE GENOMIC DNA]</scope>
    <source>
        <strain evidence="7 8">SDU1-6</strain>
    </source>
</reference>
<dbReference type="Proteomes" id="UP000251889">
    <property type="component" value="Unassembled WGS sequence"/>
</dbReference>
<dbReference type="InterPro" id="IPR036526">
    <property type="entry name" value="C-N_Hydrolase_sf"/>
</dbReference>
<comment type="catalytic activity">
    <reaction evidence="4">
        <text>a monoamide of a dicarboxylate + H2O = a dicarboxylate + NH4(+)</text>
        <dbReference type="Rhea" id="RHEA:11716"/>
        <dbReference type="ChEBI" id="CHEBI:15377"/>
        <dbReference type="ChEBI" id="CHEBI:28938"/>
        <dbReference type="ChEBI" id="CHEBI:28965"/>
        <dbReference type="ChEBI" id="CHEBI:77450"/>
        <dbReference type="EC" id="3.5.1.3"/>
    </reaction>
</comment>
<evidence type="ECO:0000256" key="1">
    <source>
        <dbReference type="ARBA" id="ARBA00010613"/>
    </source>
</evidence>
<dbReference type="NCBIfam" id="NF007757">
    <property type="entry name" value="PRK10438.1"/>
    <property type="match status" value="1"/>
</dbReference>
<dbReference type="RefSeq" id="WP_112745213.1">
    <property type="nucleotide sequence ID" value="NZ_QMFY01000001.1"/>
</dbReference>
<dbReference type="OrthoDB" id="9811121at2"/>
<dbReference type="PANTHER" id="PTHR47799">
    <property type="entry name" value="OMEGA-AMIDASE YAFV"/>
    <property type="match status" value="1"/>
</dbReference>
<dbReference type="PROSITE" id="PS50263">
    <property type="entry name" value="CN_HYDROLASE"/>
    <property type="match status" value="1"/>
</dbReference>
<dbReference type="InterPro" id="IPR003010">
    <property type="entry name" value="C-N_Hydrolase"/>
</dbReference>
<dbReference type="AlphaFoldDB" id="A0A364Y9F0"/>
<evidence type="ECO:0000256" key="4">
    <source>
        <dbReference type="ARBA" id="ARBA00052904"/>
    </source>
</evidence>
<dbReference type="Pfam" id="PF00795">
    <property type="entry name" value="CN_hydrolase"/>
    <property type="match status" value="1"/>
</dbReference>
<dbReference type="Gene3D" id="3.60.110.10">
    <property type="entry name" value="Carbon-nitrogen hydrolase"/>
    <property type="match status" value="1"/>
</dbReference>
<evidence type="ECO:0000256" key="2">
    <source>
        <dbReference type="ARBA" id="ARBA00022801"/>
    </source>
</evidence>
<keyword evidence="2 7" id="KW-0378">Hydrolase</keyword>
<comment type="caution">
    <text evidence="7">The sequence shown here is derived from an EMBL/GenBank/DDBJ whole genome shotgun (WGS) entry which is preliminary data.</text>
</comment>
<protein>
    <recommendedName>
        <fullName evidence="5">Omega-amidase YafV</fullName>
        <ecNumber evidence="3">3.5.1.3</ecNumber>
    </recommendedName>
</protein>
<proteinExistence type="inferred from homology"/>
<dbReference type="InterPro" id="IPR052737">
    <property type="entry name" value="Omega-amidase_YafV"/>
</dbReference>
<dbReference type="GO" id="GO:0106008">
    <property type="term" value="F:2-oxoglutaramate amidase activity"/>
    <property type="evidence" value="ECO:0007669"/>
    <property type="project" value="TreeGrafter"/>
</dbReference>
<dbReference type="PANTHER" id="PTHR47799:SF1">
    <property type="entry name" value="OMEGA-AMIDASE YAFV"/>
    <property type="match status" value="1"/>
</dbReference>
<evidence type="ECO:0000313" key="7">
    <source>
        <dbReference type="EMBL" id="RAW02999.1"/>
    </source>
</evidence>
<organism evidence="7 8">
    <name type="scientific">Pseudochryseolinea flava</name>
    <dbReference type="NCBI Taxonomy" id="2059302"/>
    <lineage>
        <taxon>Bacteria</taxon>
        <taxon>Pseudomonadati</taxon>
        <taxon>Bacteroidota</taxon>
        <taxon>Cytophagia</taxon>
        <taxon>Cytophagales</taxon>
        <taxon>Fulvivirgaceae</taxon>
        <taxon>Pseudochryseolinea</taxon>
    </lineage>
</organism>
<dbReference type="GO" id="GO:0050152">
    <property type="term" value="F:omega-amidase activity"/>
    <property type="evidence" value="ECO:0007669"/>
    <property type="project" value="UniProtKB-EC"/>
</dbReference>
<feature type="domain" description="CN hydrolase" evidence="6">
    <location>
        <begin position="4"/>
        <end position="242"/>
    </location>
</feature>
<gene>
    <name evidence="7" type="ORF">DQQ10_02545</name>
</gene>
<evidence type="ECO:0000313" key="8">
    <source>
        <dbReference type="Proteomes" id="UP000251889"/>
    </source>
</evidence>
<dbReference type="EMBL" id="QMFY01000001">
    <property type="protein sequence ID" value="RAW02999.1"/>
    <property type="molecule type" value="Genomic_DNA"/>
</dbReference>
<dbReference type="FunFam" id="3.60.110.10:FF:000004">
    <property type="entry name" value="Carbon-nitrogen hydrolase"/>
    <property type="match status" value="1"/>
</dbReference>
<dbReference type="CDD" id="cd07575">
    <property type="entry name" value="Xc-1258_like"/>
    <property type="match status" value="1"/>
</dbReference>